<keyword evidence="2" id="KW-0732">Signal</keyword>
<feature type="region of interest" description="Disordered" evidence="1">
    <location>
        <begin position="27"/>
        <end position="46"/>
    </location>
</feature>
<comment type="caution">
    <text evidence="3">The sequence shown here is derived from an EMBL/GenBank/DDBJ whole genome shotgun (WGS) entry which is preliminary data.</text>
</comment>
<name>A0ABT7B3A3_9CYAN</name>
<keyword evidence="4" id="KW-1185">Reference proteome</keyword>
<evidence type="ECO:0000313" key="4">
    <source>
        <dbReference type="Proteomes" id="UP001235849"/>
    </source>
</evidence>
<evidence type="ECO:0008006" key="5">
    <source>
        <dbReference type="Google" id="ProtNLM"/>
    </source>
</evidence>
<feature type="chain" id="PRO_5046705267" description="Sporulation/spore germination protein" evidence="2">
    <location>
        <begin position="27"/>
        <end position="168"/>
    </location>
</feature>
<evidence type="ECO:0000313" key="3">
    <source>
        <dbReference type="EMBL" id="MDJ1172778.1"/>
    </source>
</evidence>
<dbReference type="RefSeq" id="WP_283765158.1">
    <property type="nucleotide sequence ID" value="NZ_JAQOSO010000004.1"/>
</dbReference>
<dbReference type="EMBL" id="JAQOSO010000004">
    <property type="protein sequence ID" value="MDJ1172778.1"/>
    <property type="molecule type" value="Genomic_DNA"/>
</dbReference>
<evidence type="ECO:0000256" key="2">
    <source>
        <dbReference type="SAM" id="SignalP"/>
    </source>
</evidence>
<sequence>MILQPNFCLLPLAVCLVSLSGCTLNASHSTEPTPTPAPLPKLAQTLDPPPVETIEVTAYHLDSFCETFVQKPLQVPRPNPLQATIHKLIAEGTSTDFAIAGYRVQPNPANNSLTIDFRLSPESPRQFVSLSTCERMALMGSLQQTLTQSSLWNIQEVKFTDRGQPIGF</sequence>
<reference evidence="3 4" key="1">
    <citation type="submission" date="2023-01" db="EMBL/GenBank/DDBJ databases">
        <title>Novel diversity within Roseofilum (Cyanobacteria; Desertifilaceae) from marine benthic mats with descriptions of four novel species.</title>
        <authorList>
            <person name="Wang Y."/>
            <person name="Berthold D.E."/>
            <person name="Hu J."/>
            <person name="Lefler F.W."/>
            <person name="Laughinghouse H.D. IV."/>
        </authorList>
    </citation>
    <scope>NUCLEOTIDE SEQUENCE [LARGE SCALE GENOMIC DNA]</scope>
    <source>
        <strain evidence="3 4">BLCC-M114</strain>
    </source>
</reference>
<protein>
    <recommendedName>
        <fullName evidence="5">Sporulation/spore germination protein</fullName>
    </recommendedName>
</protein>
<dbReference type="Proteomes" id="UP001235849">
    <property type="component" value="Unassembled WGS sequence"/>
</dbReference>
<feature type="signal peptide" evidence="2">
    <location>
        <begin position="1"/>
        <end position="26"/>
    </location>
</feature>
<organism evidence="3 4">
    <name type="scientific">Roseofilum capinflatum BLCC-M114</name>
    <dbReference type="NCBI Taxonomy" id="3022440"/>
    <lineage>
        <taxon>Bacteria</taxon>
        <taxon>Bacillati</taxon>
        <taxon>Cyanobacteriota</taxon>
        <taxon>Cyanophyceae</taxon>
        <taxon>Desertifilales</taxon>
        <taxon>Desertifilaceae</taxon>
        <taxon>Roseofilum</taxon>
        <taxon>Roseofilum capinflatum</taxon>
    </lineage>
</organism>
<gene>
    <name evidence="3" type="ORF">PMG25_01585</name>
</gene>
<proteinExistence type="predicted"/>
<evidence type="ECO:0000256" key="1">
    <source>
        <dbReference type="SAM" id="MobiDB-lite"/>
    </source>
</evidence>
<accession>A0ABT7B3A3</accession>